<dbReference type="EMBL" id="SHKV01000001">
    <property type="protein sequence ID" value="RZU32705.1"/>
    <property type="molecule type" value="Genomic_DNA"/>
</dbReference>
<proteinExistence type="predicted"/>
<name>A0A4Q7Y9I3_9ACTN</name>
<sequence>MGTVHPLSPPEGVLGAVRAAVDAMPWLGPADQAMVALALDYARRIDAAEDDKAAGYLGQNLSGVLRALGGAPAERKALGVEEQVAGKLAALRGRRSS</sequence>
<reference evidence="2 3" key="1">
    <citation type="submission" date="2019-02" db="EMBL/GenBank/DDBJ databases">
        <title>Sequencing the genomes of 1000 actinobacteria strains.</title>
        <authorList>
            <person name="Klenk H.-P."/>
        </authorList>
    </citation>
    <scope>NUCLEOTIDE SEQUENCE [LARGE SCALE GENOMIC DNA]</scope>
    <source>
        <strain evidence="2 3">DSM 44509</strain>
    </source>
</reference>
<evidence type="ECO:0000259" key="1">
    <source>
        <dbReference type="Pfam" id="PF23931"/>
    </source>
</evidence>
<dbReference type="Proteomes" id="UP000292507">
    <property type="component" value="Unassembled WGS sequence"/>
</dbReference>
<evidence type="ECO:0000313" key="3">
    <source>
        <dbReference type="Proteomes" id="UP000292507"/>
    </source>
</evidence>
<dbReference type="InterPro" id="IPR057630">
    <property type="entry name" value="Terminase_6"/>
</dbReference>
<dbReference type="Pfam" id="PF23931">
    <property type="entry name" value="Terminase_6"/>
    <property type="match status" value="1"/>
</dbReference>
<organism evidence="2 3">
    <name type="scientific">Blastococcus saxobsidens</name>
    <dbReference type="NCBI Taxonomy" id="138336"/>
    <lineage>
        <taxon>Bacteria</taxon>
        <taxon>Bacillati</taxon>
        <taxon>Actinomycetota</taxon>
        <taxon>Actinomycetes</taxon>
        <taxon>Geodermatophilales</taxon>
        <taxon>Geodermatophilaceae</taxon>
        <taxon>Blastococcus</taxon>
    </lineage>
</organism>
<accession>A0A4Q7Y9I3</accession>
<protein>
    <recommendedName>
        <fullName evidence="1">Terminase small subunit actinomycetes phage-type domain-containing protein</fullName>
    </recommendedName>
</protein>
<dbReference type="OrthoDB" id="5070684at2"/>
<feature type="domain" description="Terminase small subunit actinomycetes phage-type" evidence="1">
    <location>
        <begin position="16"/>
        <end position="96"/>
    </location>
</feature>
<evidence type="ECO:0000313" key="2">
    <source>
        <dbReference type="EMBL" id="RZU32705.1"/>
    </source>
</evidence>
<keyword evidence="3" id="KW-1185">Reference proteome</keyword>
<comment type="caution">
    <text evidence="2">The sequence shown here is derived from an EMBL/GenBank/DDBJ whole genome shotgun (WGS) entry which is preliminary data.</text>
</comment>
<gene>
    <name evidence="2" type="ORF">BKA19_2406</name>
</gene>
<dbReference type="AlphaFoldDB" id="A0A4Q7Y9I3"/>
<dbReference type="RefSeq" id="WP_104529548.1">
    <property type="nucleotide sequence ID" value="NZ_POQT01000029.1"/>
</dbReference>